<dbReference type="Proteomes" id="UP000669179">
    <property type="component" value="Unassembled WGS sequence"/>
</dbReference>
<dbReference type="InterPro" id="IPR008024">
    <property type="entry name" value="YiaAB"/>
</dbReference>
<name>A0A939PT17_9ACTN</name>
<keyword evidence="5" id="KW-1185">Reference proteome</keyword>
<sequence>MNAFLQLKGTTAFFIQAIISFAVSVAAMALGIVYMPAPVWIRAFLALGGLYLITSTFTLAKCVRDRMEAGSVTPGRPEGPAQVLPPNAPYVDSSAASWG</sequence>
<keyword evidence="2" id="KW-0472">Membrane</keyword>
<evidence type="ECO:0000256" key="1">
    <source>
        <dbReference type="SAM" id="MobiDB-lite"/>
    </source>
</evidence>
<evidence type="ECO:0000256" key="2">
    <source>
        <dbReference type="SAM" id="Phobius"/>
    </source>
</evidence>
<comment type="caution">
    <text evidence="4">The sequence shown here is derived from an EMBL/GenBank/DDBJ whole genome shotgun (WGS) entry which is preliminary data.</text>
</comment>
<dbReference type="EMBL" id="JAGEOJ010000025">
    <property type="protein sequence ID" value="MBO2454261.1"/>
    <property type="molecule type" value="Genomic_DNA"/>
</dbReference>
<evidence type="ECO:0000313" key="4">
    <source>
        <dbReference type="EMBL" id="MBO2454261.1"/>
    </source>
</evidence>
<protein>
    <recommendedName>
        <fullName evidence="3">YiaAB two helix domain-containing protein</fullName>
    </recommendedName>
</protein>
<accession>A0A939PT17</accession>
<evidence type="ECO:0000313" key="5">
    <source>
        <dbReference type="Proteomes" id="UP000669179"/>
    </source>
</evidence>
<proteinExistence type="predicted"/>
<feature type="region of interest" description="Disordered" evidence="1">
    <location>
        <begin position="70"/>
        <end position="99"/>
    </location>
</feature>
<evidence type="ECO:0000259" key="3">
    <source>
        <dbReference type="Pfam" id="PF05360"/>
    </source>
</evidence>
<feature type="transmembrane region" description="Helical" evidence="2">
    <location>
        <begin position="40"/>
        <end position="60"/>
    </location>
</feature>
<dbReference type="RefSeq" id="WP_208262463.1">
    <property type="nucleotide sequence ID" value="NZ_JAGEOJ010000025.1"/>
</dbReference>
<dbReference type="AlphaFoldDB" id="A0A939PT17"/>
<gene>
    <name evidence="4" type="ORF">J4573_44750</name>
</gene>
<keyword evidence="2" id="KW-1133">Transmembrane helix</keyword>
<feature type="transmembrane region" description="Helical" evidence="2">
    <location>
        <begin position="12"/>
        <end position="34"/>
    </location>
</feature>
<dbReference type="Pfam" id="PF05360">
    <property type="entry name" value="YiaAB"/>
    <property type="match status" value="1"/>
</dbReference>
<keyword evidence="2" id="KW-0812">Transmembrane</keyword>
<reference evidence="4" key="1">
    <citation type="submission" date="2021-03" db="EMBL/GenBank/DDBJ databases">
        <authorList>
            <person name="Kanchanasin P."/>
            <person name="Saeng-In P."/>
            <person name="Phongsopitanun W."/>
            <person name="Yuki M."/>
            <person name="Kudo T."/>
            <person name="Ohkuma M."/>
            <person name="Tanasupawat S."/>
        </authorList>
    </citation>
    <scope>NUCLEOTIDE SEQUENCE</scope>
    <source>
        <strain evidence="4">GKU 128</strain>
    </source>
</reference>
<organism evidence="4 5">
    <name type="scientific">Actinomadura barringtoniae</name>
    <dbReference type="NCBI Taxonomy" id="1427535"/>
    <lineage>
        <taxon>Bacteria</taxon>
        <taxon>Bacillati</taxon>
        <taxon>Actinomycetota</taxon>
        <taxon>Actinomycetes</taxon>
        <taxon>Streptosporangiales</taxon>
        <taxon>Thermomonosporaceae</taxon>
        <taxon>Actinomadura</taxon>
    </lineage>
</organism>
<feature type="domain" description="YiaAB two helix" evidence="3">
    <location>
        <begin position="13"/>
        <end position="65"/>
    </location>
</feature>